<evidence type="ECO:0000313" key="2">
    <source>
        <dbReference type="Proteomes" id="UP000013243"/>
    </source>
</evidence>
<name>A0A1B1A4U3_9RHOB</name>
<proteinExistence type="predicted"/>
<protein>
    <submittedName>
        <fullName evidence="1">Uncharacterized protein</fullName>
    </submittedName>
</protein>
<dbReference type="AlphaFoldDB" id="A0A1B1A4U3"/>
<dbReference type="GeneID" id="28250606"/>
<dbReference type="Proteomes" id="UP000013243">
    <property type="component" value="Chromosome"/>
</dbReference>
<gene>
    <name evidence="1" type="ORF">K529_012190</name>
</gene>
<sequence length="67" mass="7687">MLVDIYARTLLNATRNSDLPQRPLPVAYRSPKVRPGIWRRIVTTLIKARKETRNGQSPCQPRIATCK</sequence>
<dbReference type="EMBL" id="CP015230">
    <property type="protein sequence ID" value="ANP41528.1"/>
    <property type="molecule type" value="Genomic_DNA"/>
</dbReference>
<evidence type="ECO:0000313" key="1">
    <source>
        <dbReference type="EMBL" id="ANP41528.1"/>
    </source>
</evidence>
<accession>A0A1B1A4U3</accession>
<reference evidence="1 2" key="1">
    <citation type="journal article" date="2016" name="ISME J.">
        <title>Global occurrence and heterogeneity of the Roseobacter-clade species Ruegeria mobilis.</title>
        <authorList>
            <person name="Sonnenschein E."/>
            <person name="Gram L."/>
        </authorList>
    </citation>
    <scope>NUCLEOTIDE SEQUENCE [LARGE SCALE GENOMIC DNA]</scope>
    <source>
        <strain evidence="1 2">F1926</strain>
    </source>
</reference>
<dbReference type="KEGG" id="rmb:K529_012190"/>
<dbReference type="RefSeq" id="WP_005629935.1">
    <property type="nucleotide sequence ID" value="NZ_CP015230.1"/>
</dbReference>
<organism evidence="1 2">
    <name type="scientific">Tritonibacter mobilis F1926</name>
    <dbReference type="NCBI Taxonomy" id="1265309"/>
    <lineage>
        <taxon>Bacteria</taxon>
        <taxon>Pseudomonadati</taxon>
        <taxon>Pseudomonadota</taxon>
        <taxon>Alphaproteobacteria</taxon>
        <taxon>Rhodobacterales</taxon>
        <taxon>Paracoccaceae</taxon>
        <taxon>Tritonibacter</taxon>
    </lineage>
</organism>
<dbReference type="OrthoDB" id="7876222at2"/>